<accession>A0A160IQN6</accession>
<evidence type="ECO:0000313" key="3">
    <source>
        <dbReference type="Proteomes" id="UP000076623"/>
    </source>
</evidence>
<organism evidence="2 3">
    <name type="scientific">Fictibacillus phosphorivorans</name>
    <dbReference type="NCBI Taxonomy" id="1221500"/>
    <lineage>
        <taxon>Bacteria</taxon>
        <taxon>Bacillati</taxon>
        <taxon>Bacillota</taxon>
        <taxon>Bacilli</taxon>
        <taxon>Bacillales</taxon>
        <taxon>Fictibacillaceae</taxon>
        <taxon>Fictibacillus</taxon>
    </lineage>
</organism>
<feature type="transmembrane region" description="Helical" evidence="1">
    <location>
        <begin position="35"/>
        <end position="53"/>
    </location>
</feature>
<dbReference type="Proteomes" id="UP000076623">
    <property type="component" value="Chromosome"/>
</dbReference>
<sequence>MVLKRNAGILSILSLLIAGSPIILAAYSPFIADYMFPIFFTFIALSLFLAFYAKKGLSKRIATTLVFGFIGLAALLYLGMHLFWSKP</sequence>
<protein>
    <recommendedName>
        <fullName evidence="4">DUF3953 domain-containing protein</fullName>
    </recommendedName>
</protein>
<name>A0A160IQN6_9BACL</name>
<evidence type="ECO:0008006" key="4">
    <source>
        <dbReference type="Google" id="ProtNLM"/>
    </source>
</evidence>
<dbReference type="AlphaFoldDB" id="A0A160IQN6"/>
<gene>
    <name evidence="2" type="ORF">ABE65_018795</name>
</gene>
<feature type="transmembrane region" description="Helical" evidence="1">
    <location>
        <begin position="65"/>
        <end position="84"/>
    </location>
</feature>
<evidence type="ECO:0000256" key="1">
    <source>
        <dbReference type="SAM" id="Phobius"/>
    </source>
</evidence>
<dbReference type="EMBL" id="CP015378">
    <property type="protein sequence ID" value="ANC78734.1"/>
    <property type="molecule type" value="Genomic_DNA"/>
</dbReference>
<reference evidence="2 3" key="1">
    <citation type="submission" date="2016-04" db="EMBL/GenBank/DDBJ databases">
        <title>Complete genome sequence of Fictibacillus phosphorivorans G25-29, a strain toxic to nematodes.</title>
        <authorList>
            <person name="Zheng Z."/>
        </authorList>
    </citation>
    <scope>NUCLEOTIDE SEQUENCE [LARGE SCALE GENOMIC DNA]</scope>
    <source>
        <strain evidence="2 3">G25-29</strain>
    </source>
</reference>
<keyword evidence="3" id="KW-1185">Reference proteome</keyword>
<keyword evidence="1" id="KW-0472">Membrane</keyword>
<dbReference type="RefSeq" id="WP_066398354.1">
    <property type="nucleotide sequence ID" value="NZ_CP015378.1"/>
</dbReference>
<keyword evidence="1" id="KW-1133">Transmembrane helix</keyword>
<evidence type="ECO:0000313" key="2">
    <source>
        <dbReference type="EMBL" id="ANC78734.1"/>
    </source>
</evidence>
<proteinExistence type="predicted"/>
<keyword evidence="1" id="KW-0812">Transmembrane</keyword>
<dbReference type="KEGG" id="fpn:ABE65_018795"/>